<evidence type="ECO:0000313" key="2">
    <source>
        <dbReference type="Proteomes" id="UP000779574"/>
    </source>
</evidence>
<evidence type="ECO:0000313" key="1">
    <source>
        <dbReference type="EMBL" id="KAG9691118.1"/>
    </source>
</evidence>
<name>A0A9P8J6X1_AURME</name>
<dbReference type="AlphaFoldDB" id="A0A9P8J6X1"/>
<dbReference type="Proteomes" id="UP000779574">
    <property type="component" value="Unassembled WGS sequence"/>
</dbReference>
<protein>
    <submittedName>
        <fullName evidence="1">Uncharacterized protein</fullName>
    </submittedName>
</protein>
<sequence>MSGRFGRGEVIISKVTSNRATSFTAAPWWTQNWYLRLLIRSRFSYNTWSHTTSFATTFRPANYVDFFVWEYDGWMFIRRHIKPELDNIFGVLDRDIMTEVLVRASAENADEVARFNQRIIQVNDLHPLRQQSFIAVEDNRKNFICRHAKPELKLLVCEMETAGYQPWADARLDG</sequence>
<comment type="caution">
    <text evidence="1">The sequence shown here is derived from an EMBL/GenBank/DDBJ whole genome shotgun (WGS) entry which is preliminary data.</text>
</comment>
<reference evidence="1" key="1">
    <citation type="journal article" date="2021" name="J Fungi (Basel)">
        <title>Virulence traits and population genomics of the black yeast Aureobasidium melanogenum.</title>
        <authorList>
            <person name="Cernosa A."/>
            <person name="Sun X."/>
            <person name="Gostincar C."/>
            <person name="Fang C."/>
            <person name="Gunde-Cimerman N."/>
            <person name="Song Z."/>
        </authorList>
    </citation>
    <scope>NUCLEOTIDE SEQUENCE</scope>
    <source>
        <strain evidence="1">EXF-9911</strain>
    </source>
</reference>
<organism evidence="1 2">
    <name type="scientific">Aureobasidium melanogenum</name>
    <name type="common">Aureobasidium pullulans var. melanogenum</name>
    <dbReference type="NCBI Taxonomy" id="46634"/>
    <lineage>
        <taxon>Eukaryota</taxon>
        <taxon>Fungi</taxon>
        <taxon>Dikarya</taxon>
        <taxon>Ascomycota</taxon>
        <taxon>Pezizomycotina</taxon>
        <taxon>Dothideomycetes</taxon>
        <taxon>Dothideomycetidae</taxon>
        <taxon>Dothideales</taxon>
        <taxon>Saccotheciaceae</taxon>
        <taxon>Aureobasidium</taxon>
    </lineage>
</organism>
<reference evidence="1" key="2">
    <citation type="submission" date="2021-08" db="EMBL/GenBank/DDBJ databases">
        <authorList>
            <person name="Gostincar C."/>
            <person name="Sun X."/>
            <person name="Song Z."/>
            <person name="Gunde-Cimerman N."/>
        </authorList>
    </citation>
    <scope>NUCLEOTIDE SEQUENCE</scope>
    <source>
        <strain evidence="1">EXF-9911</strain>
    </source>
</reference>
<accession>A0A9P8J6X1</accession>
<proteinExistence type="predicted"/>
<gene>
    <name evidence="1" type="ORF">KCU76_g7665</name>
</gene>
<dbReference type="EMBL" id="JAHFXF010000280">
    <property type="protein sequence ID" value="KAG9691118.1"/>
    <property type="molecule type" value="Genomic_DNA"/>
</dbReference>
<feature type="non-terminal residue" evidence="1">
    <location>
        <position position="174"/>
    </location>
</feature>